<organism evidence="3 4">
    <name type="scientific">Streptomyces ehimensis</name>
    <dbReference type="NCBI Taxonomy" id="68195"/>
    <lineage>
        <taxon>Bacteria</taxon>
        <taxon>Bacillati</taxon>
        <taxon>Actinomycetota</taxon>
        <taxon>Actinomycetes</taxon>
        <taxon>Kitasatosporales</taxon>
        <taxon>Streptomycetaceae</taxon>
        <taxon>Streptomyces</taxon>
    </lineage>
</organism>
<name>A0ABV9BGK5_9ACTN</name>
<dbReference type="EMBL" id="JBHSFS010000003">
    <property type="protein sequence ID" value="MFC4513158.1"/>
    <property type="molecule type" value="Genomic_DNA"/>
</dbReference>
<reference evidence="4" key="1">
    <citation type="journal article" date="2019" name="Int. J. Syst. Evol. Microbiol.">
        <title>The Global Catalogue of Microorganisms (GCM) 10K type strain sequencing project: providing services to taxonomists for standard genome sequencing and annotation.</title>
        <authorList>
            <consortium name="The Broad Institute Genomics Platform"/>
            <consortium name="The Broad Institute Genome Sequencing Center for Infectious Disease"/>
            <person name="Wu L."/>
            <person name="Ma J."/>
        </authorList>
    </citation>
    <scope>NUCLEOTIDE SEQUENCE [LARGE SCALE GENOMIC DNA]</scope>
    <source>
        <strain evidence="4">CECT 8064</strain>
    </source>
</reference>
<feature type="transmembrane region" description="Helical" evidence="2">
    <location>
        <begin position="69"/>
        <end position="93"/>
    </location>
</feature>
<evidence type="ECO:0000256" key="2">
    <source>
        <dbReference type="SAM" id="Phobius"/>
    </source>
</evidence>
<evidence type="ECO:0000256" key="1">
    <source>
        <dbReference type="SAM" id="MobiDB-lite"/>
    </source>
</evidence>
<dbReference type="Proteomes" id="UP001595990">
    <property type="component" value="Unassembled WGS sequence"/>
</dbReference>
<evidence type="ECO:0008006" key="5">
    <source>
        <dbReference type="Google" id="ProtNLM"/>
    </source>
</evidence>
<keyword evidence="2" id="KW-0812">Transmembrane</keyword>
<protein>
    <recommendedName>
        <fullName evidence="5">PH domain-containing protein</fullName>
    </recommendedName>
</protein>
<sequence length="213" mass="22582">MSEEPVVPLPFSTAERDGDIATPTDTTTTVNTTTTVKKSATDTIAALLASEDLYEDHRRWRRPYHPGPLRVGGAAMLLLLASYLLVSGVIIAAAGALPGAGVCFAIAAVLITVAVRMVRTGIWVSPQGLRQQRLLRAVTLSWAEVAEVRTVQQPVRVVGMPRTAQGQALVVRRTDGGTLPVLVTDRNADFVGRPLAFAAAADAVEDRVAAFTA</sequence>
<keyword evidence="2" id="KW-0472">Membrane</keyword>
<keyword evidence="4" id="KW-1185">Reference proteome</keyword>
<accession>A0ABV9BGK5</accession>
<dbReference type="RefSeq" id="WP_417922645.1">
    <property type="nucleotide sequence ID" value="NZ_JBHSFS010000003.1"/>
</dbReference>
<comment type="caution">
    <text evidence="3">The sequence shown here is derived from an EMBL/GenBank/DDBJ whole genome shotgun (WGS) entry which is preliminary data.</text>
</comment>
<feature type="region of interest" description="Disordered" evidence="1">
    <location>
        <begin position="1"/>
        <end position="21"/>
    </location>
</feature>
<evidence type="ECO:0000313" key="4">
    <source>
        <dbReference type="Proteomes" id="UP001595990"/>
    </source>
</evidence>
<keyword evidence="2" id="KW-1133">Transmembrane helix</keyword>
<gene>
    <name evidence="3" type="ORF">ACFPEN_09440</name>
</gene>
<proteinExistence type="predicted"/>
<evidence type="ECO:0000313" key="3">
    <source>
        <dbReference type="EMBL" id="MFC4513158.1"/>
    </source>
</evidence>
<feature type="transmembrane region" description="Helical" evidence="2">
    <location>
        <begin position="99"/>
        <end position="118"/>
    </location>
</feature>